<dbReference type="EMBL" id="CP025084">
    <property type="protein sequence ID" value="AUH06267.1"/>
    <property type="molecule type" value="Genomic_DNA"/>
</dbReference>
<keyword evidence="5" id="KW-0597">Phosphoprotein</keyword>
<name>A0A2I5TNZ2_SERS3</name>
<dbReference type="GO" id="GO:0005524">
    <property type="term" value="F:ATP binding"/>
    <property type="evidence" value="ECO:0007669"/>
    <property type="project" value="UniProtKB-KW"/>
</dbReference>
<evidence type="ECO:0000256" key="9">
    <source>
        <dbReference type="ARBA" id="ARBA00022777"/>
    </source>
</evidence>
<dbReference type="PANTHER" id="PTHR45436">
    <property type="entry name" value="SENSOR HISTIDINE KINASE YKOH"/>
    <property type="match status" value="1"/>
</dbReference>
<evidence type="ECO:0000256" key="4">
    <source>
        <dbReference type="ARBA" id="ARBA00022519"/>
    </source>
</evidence>
<keyword evidence="13 14" id="KW-0472">Membrane</keyword>
<keyword evidence="8 14" id="KW-0547">Nucleotide-binding</keyword>
<keyword evidence="3 14" id="KW-1003">Cell membrane</keyword>
<evidence type="ECO:0000256" key="1">
    <source>
        <dbReference type="ARBA" id="ARBA00000085"/>
    </source>
</evidence>
<dbReference type="Pfam" id="PF02518">
    <property type="entry name" value="HATPase_c"/>
    <property type="match status" value="1"/>
</dbReference>
<keyword evidence="19" id="KW-1185">Reference proteome</keyword>
<dbReference type="CDD" id="cd00082">
    <property type="entry name" value="HisKA"/>
    <property type="match status" value="1"/>
</dbReference>
<dbReference type="SUPFAM" id="SSF158472">
    <property type="entry name" value="HAMP domain-like"/>
    <property type="match status" value="1"/>
</dbReference>
<protein>
    <recommendedName>
        <fullName evidence="14">Sensor protein</fullName>
        <ecNumber evidence="14">2.7.13.3</ecNumber>
    </recommendedName>
</protein>
<dbReference type="Gene3D" id="3.30.565.10">
    <property type="entry name" value="Histidine kinase-like ATPase, C-terminal domain"/>
    <property type="match status" value="1"/>
</dbReference>
<dbReference type="InterPro" id="IPR005467">
    <property type="entry name" value="His_kinase_dom"/>
</dbReference>
<dbReference type="PANTHER" id="PTHR45436:SF3">
    <property type="entry name" value="SENSOR HISTIDINE KINASE HPRS"/>
    <property type="match status" value="1"/>
</dbReference>
<evidence type="ECO:0000256" key="13">
    <source>
        <dbReference type="ARBA" id="ARBA00023136"/>
    </source>
</evidence>
<proteinExistence type="predicted"/>
<dbReference type="SUPFAM" id="SSF55874">
    <property type="entry name" value="ATPase domain of HSP90 chaperone/DNA topoisomerase II/histidine kinase"/>
    <property type="match status" value="1"/>
</dbReference>
<dbReference type="OrthoDB" id="9809766at2"/>
<dbReference type="InterPro" id="IPR036097">
    <property type="entry name" value="HisK_dim/P_sf"/>
</dbReference>
<dbReference type="RefSeq" id="WP_021014694.1">
    <property type="nucleotide sequence ID" value="NZ_CP025084.1"/>
</dbReference>
<evidence type="ECO:0000259" key="15">
    <source>
        <dbReference type="PROSITE" id="PS50109"/>
    </source>
</evidence>
<keyword evidence="12 14" id="KW-0902">Two-component regulatory system</keyword>
<dbReference type="STRING" id="104623.Ser39006_01424"/>
<evidence type="ECO:0000313" key="20">
    <source>
        <dbReference type="Proteomes" id="UP000233778"/>
    </source>
</evidence>
<evidence type="ECO:0000256" key="8">
    <source>
        <dbReference type="ARBA" id="ARBA00022741"/>
    </source>
</evidence>
<feature type="domain" description="HAMP" evidence="16">
    <location>
        <begin position="193"/>
        <end position="246"/>
    </location>
</feature>
<reference evidence="18" key="2">
    <citation type="submission" date="2013-09" db="EMBL/GenBank/DDBJ databases">
        <authorList>
            <person name="Wang G."/>
            <person name="Yang Y."/>
            <person name="Su Y."/>
        </authorList>
    </citation>
    <scope>NUCLEOTIDE SEQUENCE</scope>
    <source>
        <strain evidence="18">ATCC 39006</strain>
    </source>
</reference>
<dbReference type="SMART" id="SM00304">
    <property type="entry name" value="HAMP"/>
    <property type="match status" value="1"/>
</dbReference>
<feature type="domain" description="Histidine kinase" evidence="15">
    <location>
        <begin position="254"/>
        <end position="468"/>
    </location>
</feature>
<dbReference type="KEGG" id="sera:Ser39006_020410"/>
<evidence type="ECO:0000313" key="18">
    <source>
        <dbReference type="EMBL" id="AUH06267.1"/>
    </source>
</evidence>
<evidence type="ECO:0000259" key="16">
    <source>
        <dbReference type="PROSITE" id="PS50885"/>
    </source>
</evidence>
<dbReference type="Proteomes" id="UP000017700">
    <property type="component" value="Chromosome"/>
</dbReference>
<dbReference type="PROSITE" id="PS50885">
    <property type="entry name" value="HAMP"/>
    <property type="match status" value="1"/>
</dbReference>
<evidence type="ECO:0000256" key="5">
    <source>
        <dbReference type="ARBA" id="ARBA00022553"/>
    </source>
</evidence>
<dbReference type="SMART" id="SM00387">
    <property type="entry name" value="HATPase_c"/>
    <property type="match status" value="1"/>
</dbReference>
<evidence type="ECO:0000313" key="19">
    <source>
        <dbReference type="Proteomes" id="UP000017700"/>
    </source>
</evidence>
<dbReference type="AlphaFoldDB" id="A0A2I5TNZ2"/>
<dbReference type="InterPro" id="IPR003660">
    <property type="entry name" value="HAMP_dom"/>
</dbReference>
<evidence type="ECO:0000313" key="17">
    <source>
        <dbReference type="EMBL" id="AUH01945.1"/>
    </source>
</evidence>
<evidence type="ECO:0000256" key="6">
    <source>
        <dbReference type="ARBA" id="ARBA00022679"/>
    </source>
</evidence>
<dbReference type="SMART" id="SM00388">
    <property type="entry name" value="HisKA"/>
    <property type="match status" value="1"/>
</dbReference>
<dbReference type="EMBL" id="CP025085">
    <property type="protein sequence ID" value="AUH01945.1"/>
    <property type="molecule type" value="Genomic_DNA"/>
</dbReference>
<dbReference type="InterPro" id="IPR036890">
    <property type="entry name" value="HATPase_C_sf"/>
</dbReference>
<keyword evidence="10 14" id="KW-0067">ATP-binding</keyword>
<evidence type="ECO:0000256" key="7">
    <source>
        <dbReference type="ARBA" id="ARBA00022692"/>
    </source>
</evidence>
<evidence type="ECO:0000256" key="11">
    <source>
        <dbReference type="ARBA" id="ARBA00022989"/>
    </source>
</evidence>
<sequence length="475" mass="52819">MKTPPMPLLSLTLRSALLFAAVAALVVSIVGFYLYGDIAHSMRRMAGIHTSGRVEYFRNLLSNQFPLSRLSENPHLFENMLGNEWDILVFQRPGQPPLINVNPRGYVLPAVTPVPADQPLNLATVHLATTPNGVPIRFVSALVDNDDQETIQITAGHVMVNETRMLEQYRNRIIEATIGAFMLIAVMGYLVLRQGLKPLRRMAAQARGIHPDTLDTRLSEQGAPPELHQLIGSFNQMLDRLADGYQRLSQFSADLAHEIRTPINALMGHCQVALYQHRSAQEYKSVLVRNSEELERISRLVENILFLARAGEAHSAIQPTLLSLNAEITRVADYFEGLAEERELLLDCQGHGQVWADAILLRRALSNLVDNAIRYANQHSQIILCGRRTAGGWLIEVTNQGPVIPAQSMDRLFDRFYRADNARTRSGNSTGLGLSIVQAIMTLHQGCATARCDADGTLCFSLYFPDRPPQTCPAE</sequence>
<evidence type="ECO:0000256" key="2">
    <source>
        <dbReference type="ARBA" id="ARBA00004533"/>
    </source>
</evidence>
<comment type="catalytic activity">
    <reaction evidence="1 14">
        <text>ATP + protein L-histidine = ADP + protein N-phospho-L-histidine.</text>
        <dbReference type="EC" id="2.7.13.3"/>
    </reaction>
</comment>
<dbReference type="Pfam" id="PF00672">
    <property type="entry name" value="HAMP"/>
    <property type="match status" value="1"/>
</dbReference>
<comment type="function">
    <text evidence="14">Member of a two-component regulatory system.</text>
</comment>
<comment type="subcellular location">
    <subcellularLocation>
        <location evidence="2 14">Cell inner membrane</location>
    </subcellularLocation>
</comment>
<keyword evidence="6 14" id="KW-0808">Transferase</keyword>
<dbReference type="InterPro" id="IPR006290">
    <property type="entry name" value="CztS_silS_copS"/>
</dbReference>
<dbReference type="CDD" id="cd06225">
    <property type="entry name" value="HAMP"/>
    <property type="match status" value="1"/>
</dbReference>
<evidence type="ECO:0000256" key="10">
    <source>
        <dbReference type="ARBA" id="ARBA00022840"/>
    </source>
</evidence>
<reference evidence="17 20" key="3">
    <citation type="submission" date="2017-11" db="EMBL/GenBank/DDBJ databases">
        <title>Complete genome sequence of Serratia sp. ATCC 39006 LacA.</title>
        <authorList>
            <person name="Hampton H.G."/>
            <person name="Jackson S.A."/>
            <person name="Jauregui R."/>
            <person name="Poulter G.T.M."/>
            <person name="Salmond G.P.C."/>
            <person name="Fineran P.C."/>
        </authorList>
    </citation>
    <scope>NUCLEOTIDE SEQUENCE [LARGE SCALE GENOMIC DNA]</scope>
    <source>
        <strain evidence="17 20">ATCC 39006</strain>
    </source>
</reference>
<evidence type="ECO:0000256" key="3">
    <source>
        <dbReference type="ARBA" id="ARBA00022475"/>
    </source>
</evidence>
<dbReference type="Gene3D" id="6.10.340.10">
    <property type="match status" value="1"/>
</dbReference>
<dbReference type="GO" id="GO:0005886">
    <property type="term" value="C:plasma membrane"/>
    <property type="evidence" value="ECO:0007669"/>
    <property type="project" value="UniProtKB-SubCell"/>
</dbReference>
<gene>
    <name evidence="17" type="ORF">CWC46_20415</name>
    <name evidence="18" type="ORF">Ser39006_020410</name>
</gene>
<evidence type="ECO:0000256" key="14">
    <source>
        <dbReference type="RuleBase" id="RU364088"/>
    </source>
</evidence>
<accession>A0A2I5TNZ2</accession>
<feature type="transmembrane region" description="Helical" evidence="14">
    <location>
        <begin position="173"/>
        <end position="192"/>
    </location>
</feature>
<dbReference type="Proteomes" id="UP000233778">
    <property type="component" value="Chromosome"/>
</dbReference>
<dbReference type="FunFam" id="1.10.287.130:FF:000001">
    <property type="entry name" value="Two-component sensor histidine kinase"/>
    <property type="match status" value="1"/>
</dbReference>
<dbReference type="Gene3D" id="1.10.287.130">
    <property type="match status" value="1"/>
</dbReference>
<organism evidence="18 19">
    <name type="scientific">Serratia sp. (strain ATCC 39006)</name>
    <name type="common">Prodigiosinella confusarubida</name>
    <dbReference type="NCBI Taxonomy" id="104623"/>
    <lineage>
        <taxon>Bacteria</taxon>
        <taxon>Pseudomonadati</taxon>
        <taxon>Pseudomonadota</taxon>
        <taxon>Gammaproteobacteria</taxon>
        <taxon>Enterobacterales</taxon>
        <taxon>Pectobacteriaceae</taxon>
        <taxon>Prodigiosinella</taxon>
    </lineage>
</organism>
<evidence type="ECO:0000256" key="12">
    <source>
        <dbReference type="ARBA" id="ARBA00023012"/>
    </source>
</evidence>
<dbReference type="GO" id="GO:0000155">
    <property type="term" value="F:phosphorelay sensor kinase activity"/>
    <property type="evidence" value="ECO:0007669"/>
    <property type="project" value="InterPro"/>
</dbReference>
<dbReference type="InterPro" id="IPR003594">
    <property type="entry name" value="HATPase_dom"/>
</dbReference>
<keyword evidence="9 14" id="KW-0418">Kinase</keyword>
<keyword evidence="11 14" id="KW-1133">Transmembrane helix</keyword>
<dbReference type="SUPFAM" id="SSF47384">
    <property type="entry name" value="Homodimeric domain of signal transducing histidine kinase"/>
    <property type="match status" value="1"/>
</dbReference>
<dbReference type="Pfam" id="PF00512">
    <property type="entry name" value="HisKA"/>
    <property type="match status" value="1"/>
</dbReference>
<dbReference type="NCBIfam" id="TIGR01386">
    <property type="entry name" value="cztS_silS_copS"/>
    <property type="match status" value="1"/>
</dbReference>
<keyword evidence="7 14" id="KW-0812">Transmembrane</keyword>
<dbReference type="InterPro" id="IPR003661">
    <property type="entry name" value="HisK_dim/P_dom"/>
</dbReference>
<dbReference type="PRINTS" id="PR00344">
    <property type="entry name" value="BCTRLSENSOR"/>
</dbReference>
<keyword evidence="4 14" id="KW-0997">Cell inner membrane</keyword>
<dbReference type="EC" id="2.7.13.3" evidence="14"/>
<dbReference type="KEGG" id="serq:CWC46_20415"/>
<reference evidence="18 19" key="1">
    <citation type="journal article" date="2013" name="Genome Announc.">
        <title>Draft genome sequence of Serratia sp. strain ATCC 39006, a model bacterium for analysis of the biosynthesis and regulation of prodigiosin, a carbapenem, and gas vesicles.</title>
        <authorList>
            <person name="Fineran P.C."/>
            <person name="Iglesias Cans M.C."/>
            <person name="Ramsay J.P."/>
            <person name="Wilf N.M."/>
            <person name="Cossyleon D."/>
            <person name="McNeil M.B."/>
            <person name="Williamson N.R."/>
            <person name="Monson R.E."/>
            <person name="Becher S.A."/>
            <person name="Stanton J.A."/>
            <person name="Brugger K."/>
            <person name="Brown S.D."/>
            <person name="Salmond G.P."/>
        </authorList>
    </citation>
    <scope>NUCLEOTIDE SEQUENCE [LARGE SCALE GENOMIC DNA]</scope>
    <source>
        <strain evidence="18">ATCC 39006</strain>
        <strain evidence="19">ATCC 39006 / SC 11482</strain>
    </source>
</reference>
<dbReference type="PROSITE" id="PS50109">
    <property type="entry name" value="HIS_KIN"/>
    <property type="match status" value="1"/>
</dbReference>
<feature type="transmembrane region" description="Helical" evidence="14">
    <location>
        <begin position="16"/>
        <end position="35"/>
    </location>
</feature>
<dbReference type="InterPro" id="IPR050428">
    <property type="entry name" value="TCS_sensor_his_kinase"/>
</dbReference>
<reference evidence="18" key="4">
    <citation type="submission" date="2017-11" db="EMBL/GenBank/DDBJ databases">
        <title>Complete genome sequence of Serratia sp. ATCC 39006.</title>
        <authorList>
            <person name="Hampton H.G."/>
            <person name="Jackson S.A."/>
            <person name="Jauregui R."/>
            <person name="Poulter G.T.M."/>
            <person name="Salmond G.P.C."/>
            <person name="Fineran P.C."/>
        </authorList>
    </citation>
    <scope>NUCLEOTIDE SEQUENCE</scope>
    <source>
        <strain evidence="18">ATCC 39006</strain>
    </source>
</reference>
<dbReference type="InterPro" id="IPR004358">
    <property type="entry name" value="Sig_transdc_His_kin-like_C"/>
</dbReference>